<dbReference type="AlphaFoldDB" id="A0A291QVL1"/>
<accession>A0A291QVL1</accession>
<organism evidence="1 2">
    <name type="scientific">Chitinophaga caeni</name>
    <dbReference type="NCBI Taxonomy" id="2029983"/>
    <lineage>
        <taxon>Bacteria</taxon>
        <taxon>Pseudomonadati</taxon>
        <taxon>Bacteroidota</taxon>
        <taxon>Chitinophagia</taxon>
        <taxon>Chitinophagales</taxon>
        <taxon>Chitinophagaceae</taxon>
        <taxon>Chitinophaga</taxon>
    </lineage>
</organism>
<dbReference type="KEGG" id="cbae:COR50_12860"/>
<dbReference type="Pfam" id="PF14014">
    <property type="entry name" value="DUF4230"/>
    <property type="match status" value="1"/>
</dbReference>
<evidence type="ECO:0000313" key="2">
    <source>
        <dbReference type="Proteomes" id="UP000220133"/>
    </source>
</evidence>
<dbReference type="Proteomes" id="UP000220133">
    <property type="component" value="Chromosome"/>
</dbReference>
<dbReference type="EMBL" id="CP023777">
    <property type="protein sequence ID" value="ATL47986.1"/>
    <property type="molecule type" value="Genomic_DNA"/>
</dbReference>
<evidence type="ECO:0008006" key="3">
    <source>
        <dbReference type="Google" id="ProtNLM"/>
    </source>
</evidence>
<dbReference type="RefSeq" id="WP_098194363.1">
    <property type="nucleotide sequence ID" value="NZ_CP023777.1"/>
</dbReference>
<keyword evidence="2" id="KW-1185">Reference proteome</keyword>
<dbReference type="OrthoDB" id="658690at2"/>
<reference evidence="1 2" key="1">
    <citation type="submission" date="2017-10" db="EMBL/GenBank/DDBJ databases">
        <title>Paenichitinophaga pekingensis gen. nov., sp. nov., isolated from activated sludge.</title>
        <authorList>
            <person name="Jin D."/>
            <person name="Kong X."/>
            <person name="Deng Y."/>
            <person name="Bai Z."/>
        </authorList>
    </citation>
    <scope>NUCLEOTIDE SEQUENCE [LARGE SCALE GENOMIC DNA]</scope>
    <source>
        <strain evidence="1 2">13</strain>
    </source>
</reference>
<evidence type="ECO:0000313" key="1">
    <source>
        <dbReference type="EMBL" id="ATL47986.1"/>
    </source>
</evidence>
<gene>
    <name evidence="1" type="ORF">COR50_12860</name>
</gene>
<sequence length="205" mass="23556">MKKILAWIVILFILIAVFALGKRYGSKTVTQQVVSNSFVVKEIAELATLEVRGTASIKRSNIENSGDWTDNLKKTFAENTVWVNVPYIAKYGVDLDDKNFKLHFKEGEGITIELPAPKLLSYELRLNEMEASARKGWFTFSDDETYTEVQKKLYQQSRQQLAGNKIYTDQSKKKIKGILENYYSPLNIKVTVRFDDEKMDKITLP</sequence>
<name>A0A291QVL1_9BACT</name>
<proteinExistence type="predicted"/>
<protein>
    <recommendedName>
        <fullName evidence="3">DUF4230 domain-containing protein</fullName>
    </recommendedName>
</protein>
<dbReference type="InterPro" id="IPR025324">
    <property type="entry name" value="DUF4230"/>
</dbReference>